<feature type="domain" description="Rhamnogalacturonan I lyase beta-sheet" evidence="3">
    <location>
        <begin position="38"/>
        <end position="121"/>
    </location>
</feature>
<dbReference type="PANTHER" id="PTHR43118">
    <property type="entry name" value="RHAMNOGALACTURONAN LYASE (EUROFUNG)"/>
    <property type="match status" value="1"/>
</dbReference>
<feature type="domain" description="Rhamnogalacturonan lyase family 11 C-terminal" evidence="4">
    <location>
        <begin position="134"/>
        <end position="662"/>
    </location>
</feature>
<evidence type="ECO:0000259" key="4">
    <source>
        <dbReference type="Pfam" id="PF21348"/>
    </source>
</evidence>
<evidence type="ECO:0000313" key="5">
    <source>
        <dbReference type="EMBL" id="MCC2209430.1"/>
    </source>
</evidence>
<organism evidence="5 6">
    <name type="scientific">Hominilimicola fabiformis</name>
    <dbReference type="NCBI Taxonomy" id="2885356"/>
    <lineage>
        <taxon>Bacteria</taxon>
        <taxon>Bacillati</taxon>
        <taxon>Bacillota</taxon>
        <taxon>Clostridia</taxon>
        <taxon>Eubacteriales</taxon>
        <taxon>Oscillospiraceae</taxon>
        <taxon>Hominilimicola</taxon>
    </lineage>
</organism>
<evidence type="ECO:0000259" key="3">
    <source>
        <dbReference type="Pfam" id="PF18370"/>
    </source>
</evidence>
<comment type="caution">
    <text evidence="5">The sequence shown here is derived from an EMBL/GenBank/DDBJ whole genome shotgun (WGS) entry which is preliminary data.</text>
</comment>
<dbReference type="EMBL" id="JAJEQM010000001">
    <property type="protein sequence ID" value="MCC2209430.1"/>
    <property type="molecule type" value="Genomic_DNA"/>
</dbReference>
<keyword evidence="6" id="KW-1185">Reference proteome</keyword>
<feature type="compositionally biased region" description="Polar residues" evidence="1">
    <location>
        <begin position="689"/>
        <end position="702"/>
    </location>
</feature>
<name>A0AAE3DX46_9FIRM</name>
<proteinExistence type="predicted"/>
<evidence type="ECO:0000256" key="1">
    <source>
        <dbReference type="SAM" id="MobiDB-lite"/>
    </source>
</evidence>
<feature type="region of interest" description="Disordered" evidence="1">
    <location>
        <begin position="689"/>
        <end position="708"/>
    </location>
</feature>
<dbReference type="InterPro" id="IPR034641">
    <property type="entry name" value="RGL11"/>
</dbReference>
<evidence type="ECO:0000256" key="2">
    <source>
        <dbReference type="SAM" id="SignalP"/>
    </source>
</evidence>
<dbReference type="InterPro" id="IPR013783">
    <property type="entry name" value="Ig-like_fold"/>
</dbReference>
<dbReference type="InterPro" id="IPR028994">
    <property type="entry name" value="Integrin_alpha_N"/>
</dbReference>
<evidence type="ECO:0008006" key="7">
    <source>
        <dbReference type="Google" id="ProtNLM"/>
    </source>
</evidence>
<dbReference type="Gene3D" id="2.60.40.10">
    <property type="entry name" value="Immunoglobulins"/>
    <property type="match status" value="1"/>
</dbReference>
<dbReference type="CDD" id="cd10318">
    <property type="entry name" value="RGL11"/>
    <property type="match status" value="1"/>
</dbReference>
<keyword evidence="2" id="KW-0732">Signal</keyword>
<reference evidence="5 6" key="1">
    <citation type="submission" date="2021-10" db="EMBL/GenBank/DDBJ databases">
        <title>Anaerobic single-cell dispensing facilitates the cultivation of human gut bacteria.</title>
        <authorList>
            <person name="Afrizal A."/>
        </authorList>
    </citation>
    <scope>NUCLEOTIDE SEQUENCE [LARGE SCALE GENOMIC DNA]</scope>
    <source>
        <strain evidence="5 6">CLA-AA-H232</strain>
    </source>
</reference>
<sequence length="1022" mass="112256">MLKKLTAFLTAAVMVTSVASIPVLTSYADTNSTTEKRVMEKLDRGTVAVKTNDGVYLSWRLLGTESLTNQAFDIYRDSEKIYTTGEHDATCYTDSKGTADNKYTVVPKGEAIDKTEAVDVWTTNTTYKGRSVAYKDIAFKVPDGGKTPKDEEYTYTANDMSVGDLDGDGEYEYIVKWDPSNSKDNSVKGYTGNVYLDAYELDGTLLWRIDLGVNIRAGAHYTQYMVYDFDGDGKSEVILKTAPGSKDGEGNYVSKAGKNITKGDDKKDYRNSSGLLMGKDGGPEYLTVFNGETGAAMQTVDFDPPRSILTSSEWGDSYANRSERYLAAVAYLDGVHPSVVMTRGYYTYVYAAAYTWDGTDLKEQWLSTNTPTEENGGTGCTVKYADGTSKNNTNKTLYAQGAHSVSVADVDNDGYDEIIFGSAVLDHDGTVLTYDGRGHGDAEHVSDFDNDGKQEIFMAHEAGKHNDKIIPYAVDIKRYNGDIMLQAAQGDIGRGIMDNVDDEYALSSGNLSLFWSVAADGIYNQAGEKVGNIPNTNGSNMENFAVYWDGDLGRELLDGNKLVKYSIKSGTERIYYDSKNSTLPGSINNSTKSNACLTADLFGDWREEIVLRYGDGVRIYFSTIPTDYRLTTLMHDSQYRCAIAWQNVGYNQPPHTSYYIGSVALAKDSGGNTLNYLAPNTSFTEVTYPDTSSITPRPTIKTTPEPVSVSVTPDADTYLVDGTTAHGSDEELKINQATDYYSSTSPGLKDIKGLGLIRFDLSKYAGKKLTSATLKLYDKFTNTDKRNSVLHLDYCSKNDWDEATVTINDIKTRGEDTPLSSLGLQVSPAYNVDYKEISFDVTDVIKEKCTDNLITFTLWTGTGREQVIASKEYSGTDAQGPTLVLEFEGEEPTPTPTVVPTATPTLKPTATPTLKPTAIPTAIPTVIPTATPNLANNKITAMINSNNKLDVTLDFENVDMNDVNVYVAFKNNGKLVGMKMPQASELKGIDLIDKEYTDIEVYAWDNKQKPYANIVRIINNVQ</sequence>
<dbReference type="InterPro" id="IPR049366">
    <property type="entry name" value="RGL11_C"/>
</dbReference>
<dbReference type="AlphaFoldDB" id="A0AAE3DX46"/>
<feature type="signal peptide" evidence="2">
    <location>
        <begin position="1"/>
        <end position="19"/>
    </location>
</feature>
<accession>A0AAE3DX46</accession>
<protein>
    <recommendedName>
        <fullName evidence="7">Rhamnogalacturonan I lyase beta-sheet domain-containing protein</fullName>
    </recommendedName>
</protein>
<dbReference type="SUPFAM" id="SSF69318">
    <property type="entry name" value="Integrin alpha N-terminal domain"/>
    <property type="match status" value="1"/>
</dbReference>
<dbReference type="Pfam" id="PF21348">
    <property type="entry name" value="RGL11_C"/>
    <property type="match status" value="1"/>
</dbReference>
<dbReference type="RefSeq" id="WP_308455682.1">
    <property type="nucleotide sequence ID" value="NZ_JAJEQM010000001.1"/>
</dbReference>
<dbReference type="InterPro" id="IPR041624">
    <property type="entry name" value="RGI_lyase"/>
</dbReference>
<dbReference type="Proteomes" id="UP001198242">
    <property type="component" value="Unassembled WGS sequence"/>
</dbReference>
<feature type="chain" id="PRO_5042018315" description="Rhamnogalacturonan I lyase beta-sheet domain-containing protein" evidence="2">
    <location>
        <begin position="20"/>
        <end position="1022"/>
    </location>
</feature>
<dbReference type="PANTHER" id="PTHR43118:SF1">
    <property type="entry name" value="RHAMNOGALACTURONAN LYASE (EUROFUNG)"/>
    <property type="match status" value="1"/>
</dbReference>
<evidence type="ECO:0000313" key="6">
    <source>
        <dbReference type="Proteomes" id="UP001198242"/>
    </source>
</evidence>
<gene>
    <name evidence="5" type="ORF">LKE05_01265</name>
</gene>
<dbReference type="Pfam" id="PF18370">
    <property type="entry name" value="RGI_lyase"/>
    <property type="match status" value="1"/>
</dbReference>